<gene>
    <name evidence="4" type="ORF">BDD14_5980</name>
</gene>
<dbReference type="GO" id="GO:0003700">
    <property type="term" value="F:DNA-binding transcription factor activity"/>
    <property type="evidence" value="ECO:0007669"/>
    <property type="project" value="InterPro"/>
</dbReference>
<dbReference type="GO" id="GO:0043565">
    <property type="term" value="F:sequence-specific DNA binding"/>
    <property type="evidence" value="ECO:0007669"/>
    <property type="project" value="InterPro"/>
</dbReference>
<dbReference type="RefSeq" id="WP_130424469.1">
    <property type="nucleotide sequence ID" value="NZ_SHKW01000003.1"/>
</dbReference>
<feature type="domain" description="HTH araC/xylS-type" evidence="3">
    <location>
        <begin position="206"/>
        <end position="304"/>
    </location>
</feature>
<keyword evidence="1" id="KW-0805">Transcription regulation</keyword>
<dbReference type="InterPro" id="IPR009057">
    <property type="entry name" value="Homeodomain-like_sf"/>
</dbReference>
<protein>
    <submittedName>
        <fullName evidence="4">AraC-like DNA-binding protein</fullName>
    </submittedName>
</protein>
<evidence type="ECO:0000256" key="2">
    <source>
        <dbReference type="ARBA" id="ARBA00023163"/>
    </source>
</evidence>
<keyword evidence="4" id="KW-0238">DNA-binding</keyword>
<dbReference type="PANTHER" id="PTHR43436">
    <property type="entry name" value="ARAC-FAMILY TRANSCRIPTIONAL REGULATOR"/>
    <property type="match status" value="1"/>
</dbReference>
<dbReference type="OrthoDB" id="34150at2"/>
<dbReference type="PROSITE" id="PS01124">
    <property type="entry name" value="HTH_ARAC_FAMILY_2"/>
    <property type="match status" value="1"/>
</dbReference>
<sequence length="316" mass="35145">MLQHRKIGDANASTLSHLLTELAKKIGNSLGNPGERATEVPGLMLYRRTVPTVPNPSTYEPSLLVIAQGRIRVDLGKASYVFGQSRFLLTSLELPVVSQVITASKQAPYLAFFLKLDMSILRDILNTEEVHVPEKSSGACGMAIGKTTVELVNSCSRMIDLLDAPRDISFFAKLIQREIIYRLLQGSLGARLRAIATFETKCHRTAKAVAWLRSNYGKPLRVEHLAEIAGMSRSTLHHHFRALTAMSPLQFQKQLRLHAARQRMLTGELDAASAAFEVGYESPSQFNREYRRFFGQPPMRDIKALRDGNVVAITTA</sequence>
<dbReference type="EMBL" id="SHKW01000003">
    <property type="protein sequence ID" value="RZU35220.1"/>
    <property type="molecule type" value="Genomic_DNA"/>
</dbReference>
<evidence type="ECO:0000259" key="3">
    <source>
        <dbReference type="PROSITE" id="PS01124"/>
    </source>
</evidence>
<proteinExistence type="predicted"/>
<dbReference type="SUPFAM" id="SSF46689">
    <property type="entry name" value="Homeodomain-like"/>
    <property type="match status" value="2"/>
</dbReference>
<evidence type="ECO:0000313" key="5">
    <source>
        <dbReference type="Proteomes" id="UP000292958"/>
    </source>
</evidence>
<evidence type="ECO:0000256" key="1">
    <source>
        <dbReference type="ARBA" id="ARBA00023015"/>
    </source>
</evidence>
<dbReference type="InterPro" id="IPR018060">
    <property type="entry name" value="HTH_AraC"/>
</dbReference>
<dbReference type="SMART" id="SM00342">
    <property type="entry name" value="HTH_ARAC"/>
    <property type="match status" value="1"/>
</dbReference>
<comment type="caution">
    <text evidence="4">The sequence shown here is derived from an EMBL/GenBank/DDBJ whole genome shotgun (WGS) entry which is preliminary data.</text>
</comment>
<dbReference type="Pfam" id="PF06719">
    <property type="entry name" value="AraC_N"/>
    <property type="match status" value="1"/>
</dbReference>
<evidence type="ECO:0000313" key="4">
    <source>
        <dbReference type="EMBL" id="RZU35220.1"/>
    </source>
</evidence>
<dbReference type="PANTHER" id="PTHR43436:SF1">
    <property type="entry name" value="TRANSCRIPTIONAL REGULATORY PROTEIN"/>
    <property type="match status" value="1"/>
</dbReference>
<name>A0A4Q7YDP9_9BACT</name>
<keyword evidence="2" id="KW-0804">Transcription</keyword>
<dbReference type="Gene3D" id="1.10.10.60">
    <property type="entry name" value="Homeodomain-like"/>
    <property type="match status" value="1"/>
</dbReference>
<accession>A0A4Q7YDP9</accession>
<dbReference type="Proteomes" id="UP000292958">
    <property type="component" value="Unassembled WGS sequence"/>
</dbReference>
<keyword evidence="5" id="KW-1185">Reference proteome</keyword>
<dbReference type="Pfam" id="PF12833">
    <property type="entry name" value="HTH_18"/>
    <property type="match status" value="1"/>
</dbReference>
<reference evidence="4 5" key="1">
    <citation type="submission" date="2019-02" db="EMBL/GenBank/DDBJ databases">
        <title>Genomic Encyclopedia of Archaeal and Bacterial Type Strains, Phase II (KMG-II): from individual species to whole genera.</title>
        <authorList>
            <person name="Goeker M."/>
        </authorList>
    </citation>
    <scope>NUCLEOTIDE SEQUENCE [LARGE SCALE GENOMIC DNA]</scope>
    <source>
        <strain evidence="4 5">DSM 18101</strain>
    </source>
</reference>
<dbReference type="AlphaFoldDB" id="A0A4Q7YDP9"/>
<dbReference type="InterPro" id="IPR009594">
    <property type="entry name" value="Tscrpt_reg_HTH_AraC_N"/>
</dbReference>
<organism evidence="4 5">
    <name type="scientific">Edaphobacter modestus</name>
    <dbReference type="NCBI Taxonomy" id="388466"/>
    <lineage>
        <taxon>Bacteria</taxon>
        <taxon>Pseudomonadati</taxon>
        <taxon>Acidobacteriota</taxon>
        <taxon>Terriglobia</taxon>
        <taxon>Terriglobales</taxon>
        <taxon>Acidobacteriaceae</taxon>
        <taxon>Edaphobacter</taxon>
    </lineage>
</organism>